<evidence type="ECO:0000256" key="1">
    <source>
        <dbReference type="SAM" id="SignalP"/>
    </source>
</evidence>
<dbReference type="EMBL" id="CP002959">
    <property type="protein sequence ID" value="AFM11268.1"/>
    <property type="molecule type" value="Genomic_DNA"/>
</dbReference>
<reference evidence="3 4" key="1">
    <citation type="submission" date="2012-06" db="EMBL/GenBank/DDBJ databases">
        <title>The complete chromosome of genome of Turneriella parva DSM 21527.</title>
        <authorList>
            <consortium name="US DOE Joint Genome Institute (JGI-PGF)"/>
            <person name="Lucas S."/>
            <person name="Han J."/>
            <person name="Lapidus A."/>
            <person name="Bruce D."/>
            <person name="Goodwin L."/>
            <person name="Pitluck S."/>
            <person name="Peters L."/>
            <person name="Kyrpides N."/>
            <person name="Mavromatis K."/>
            <person name="Ivanova N."/>
            <person name="Mikhailova N."/>
            <person name="Chertkov O."/>
            <person name="Detter J.C."/>
            <person name="Tapia R."/>
            <person name="Han C."/>
            <person name="Land M."/>
            <person name="Hauser L."/>
            <person name="Markowitz V."/>
            <person name="Cheng J.-F."/>
            <person name="Hugenholtz P."/>
            <person name="Woyke T."/>
            <person name="Wu D."/>
            <person name="Gronow S."/>
            <person name="Wellnitz S."/>
            <person name="Brambilla E."/>
            <person name="Klenk H.-P."/>
            <person name="Eisen J.A."/>
        </authorList>
    </citation>
    <scope>NUCLEOTIDE SEQUENCE [LARGE SCALE GENOMIC DNA]</scope>
    <source>
        <strain evidence="4">ATCC BAA-1111 / DSM 21527 / NCTC 11395 / H</strain>
    </source>
</reference>
<evidence type="ECO:0000313" key="3">
    <source>
        <dbReference type="EMBL" id="AFM11268.1"/>
    </source>
</evidence>
<dbReference type="InterPro" id="IPR027485">
    <property type="entry name" value="AMMECR1_N"/>
</dbReference>
<gene>
    <name evidence="3" type="ordered locus">Turpa_0616</name>
</gene>
<keyword evidence="1" id="KW-0732">Signal</keyword>
<organism evidence="3 4">
    <name type="scientific">Turneriella parva (strain ATCC BAA-1111 / DSM 21527 / NCTC 11395 / H)</name>
    <name type="common">Leptospira parva</name>
    <dbReference type="NCBI Taxonomy" id="869212"/>
    <lineage>
        <taxon>Bacteria</taxon>
        <taxon>Pseudomonadati</taxon>
        <taxon>Spirochaetota</taxon>
        <taxon>Spirochaetia</taxon>
        <taxon>Leptospirales</taxon>
        <taxon>Leptospiraceae</taxon>
        <taxon>Turneriella</taxon>
    </lineage>
</organism>
<dbReference type="OrthoDB" id="9782820at2"/>
<dbReference type="Gene3D" id="3.30.700.20">
    <property type="entry name" value="Hypothetical protein ph0010, domain 1"/>
    <property type="match status" value="1"/>
</dbReference>
<feature type="chain" id="PRO_5003686211" evidence="1">
    <location>
        <begin position="22"/>
        <end position="212"/>
    </location>
</feature>
<proteinExistence type="predicted"/>
<dbReference type="KEGG" id="tpx:Turpa_0616"/>
<keyword evidence="4" id="KW-1185">Reference proteome</keyword>
<dbReference type="HOGENOM" id="CLU_1299275_0_0_12"/>
<dbReference type="Proteomes" id="UP000006048">
    <property type="component" value="Chromosome"/>
</dbReference>
<dbReference type="AlphaFoldDB" id="I4B1W1"/>
<dbReference type="InterPro" id="IPR036071">
    <property type="entry name" value="AMMECR1_dom_sf"/>
</dbReference>
<dbReference type="InterPro" id="IPR002733">
    <property type="entry name" value="AMMECR1_domain"/>
</dbReference>
<protein>
    <submittedName>
        <fullName evidence="3">AMMECR1 domain protein</fullName>
    </submittedName>
</protein>
<dbReference type="SUPFAM" id="SSF143447">
    <property type="entry name" value="AMMECR1-like"/>
    <property type="match status" value="1"/>
</dbReference>
<dbReference type="Pfam" id="PF01871">
    <property type="entry name" value="AMMECR1"/>
    <property type="match status" value="1"/>
</dbReference>
<name>I4B1W1_TURPD</name>
<evidence type="ECO:0000313" key="4">
    <source>
        <dbReference type="Proteomes" id="UP000006048"/>
    </source>
</evidence>
<dbReference type="STRING" id="869212.Turpa_0616"/>
<accession>I4B1W1</accession>
<sequence>MLWRHKGLILVLCLAGTGGIAAETPENMRAALESVSERVVAAMLAGDPIIEDAPARALLKTQPSRKGMFVSIFDKKTRRLRGCMGSLVAQRANLYDEVTHWTTMALMHDTRTARPRKNAEYLVIISFVDHIEPVVNVYEINAIQHGILVRQRGREELVLPGEAFTTAYALKMISQKLQNSAEAEGSEYFRIHAERFGKAIALFKKFDGGYGG</sequence>
<feature type="domain" description="AMMECR1" evidence="2">
    <location>
        <begin position="40"/>
        <end position="185"/>
    </location>
</feature>
<evidence type="ECO:0000259" key="2">
    <source>
        <dbReference type="Pfam" id="PF01871"/>
    </source>
</evidence>
<feature type="signal peptide" evidence="1">
    <location>
        <begin position="1"/>
        <end position="21"/>
    </location>
</feature>
<dbReference type="RefSeq" id="WP_014801786.1">
    <property type="nucleotide sequence ID" value="NC_018020.1"/>
</dbReference>